<comment type="caution">
    <text evidence="1">The sequence shown here is derived from an EMBL/GenBank/DDBJ whole genome shotgun (WGS) entry which is preliminary data.</text>
</comment>
<keyword evidence="2" id="KW-1185">Reference proteome</keyword>
<protein>
    <submittedName>
        <fullName evidence="1">Uncharacterized protein</fullName>
    </submittedName>
</protein>
<feature type="non-terminal residue" evidence="1">
    <location>
        <position position="69"/>
    </location>
</feature>
<gene>
    <name evidence="1" type="ORF">CYNAS_LOCUS3700</name>
</gene>
<sequence length="69" mass="7513">MNYGLYFMLLPFGLQLRIYFVYVASTAPSRAASSNGFTTVQLCSNSLLGKIARSSTVSTANHIFSIVTN</sequence>
<accession>A0AA36DQ49</accession>
<proteinExistence type="predicted"/>
<name>A0AA36DQ49_CYLNA</name>
<dbReference type="EMBL" id="CATQJL010000001">
    <property type="protein sequence ID" value="CAJ0591717.1"/>
    <property type="molecule type" value="Genomic_DNA"/>
</dbReference>
<dbReference type="Proteomes" id="UP001176961">
    <property type="component" value="Unassembled WGS sequence"/>
</dbReference>
<evidence type="ECO:0000313" key="2">
    <source>
        <dbReference type="Proteomes" id="UP001176961"/>
    </source>
</evidence>
<organism evidence="1 2">
    <name type="scientific">Cylicocyclus nassatus</name>
    <name type="common">Nematode worm</name>
    <dbReference type="NCBI Taxonomy" id="53992"/>
    <lineage>
        <taxon>Eukaryota</taxon>
        <taxon>Metazoa</taxon>
        <taxon>Ecdysozoa</taxon>
        <taxon>Nematoda</taxon>
        <taxon>Chromadorea</taxon>
        <taxon>Rhabditida</taxon>
        <taxon>Rhabditina</taxon>
        <taxon>Rhabditomorpha</taxon>
        <taxon>Strongyloidea</taxon>
        <taxon>Strongylidae</taxon>
        <taxon>Cylicocyclus</taxon>
    </lineage>
</organism>
<evidence type="ECO:0000313" key="1">
    <source>
        <dbReference type="EMBL" id="CAJ0591717.1"/>
    </source>
</evidence>
<reference evidence="1" key="1">
    <citation type="submission" date="2023-07" db="EMBL/GenBank/DDBJ databases">
        <authorList>
            <consortium name="CYATHOMIX"/>
        </authorList>
    </citation>
    <scope>NUCLEOTIDE SEQUENCE</scope>
    <source>
        <strain evidence="1">N/A</strain>
    </source>
</reference>
<dbReference type="AlphaFoldDB" id="A0AA36DQ49"/>